<organism evidence="6 7">
    <name type="scientific">Denitrobaculum tricleocarpae</name>
    <dbReference type="NCBI Taxonomy" id="2591009"/>
    <lineage>
        <taxon>Bacteria</taxon>
        <taxon>Pseudomonadati</taxon>
        <taxon>Pseudomonadota</taxon>
        <taxon>Alphaproteobacteria</taxon>
        <taxon>Rhodospirillales</taxon>
        <taxon>Rhodospirillaceae</taxon>
        <taxon>Denitrobaculum</taxon>
    </lineage>
</organism>
<reference evidence="6 7" key="1">
    <citation type="submission" date="2019-06" db="EMBL/GenBank/DDBJ databases">
        <title>Whole genome sequence for Rhodospirillaceae sp. R148.</title>
        <authorList>
            <person name="Wang G."/>
        </authorList>
    </citation>
    <scope>NUCLEOTIDE SEQUENCE [LARGE SCALE GENOMIC DNA]</scope>
    <source>
        <strain evidence="6 7">R148</strain>
    </source>
</reference>
<dbReference type="EMBL" id="VHSH01000004">
    <property type="protein sequence ID" value="TQV79898.1"/>
    <property type="molecule type" value="Genomic_DNA"/>
</dbReference>
<feature type="signal peptide" evidence="4">
    <location>
        <begin position="1"/>
        <end position="22"/>
    </location>
</feature>
<feature type="chain" id="PRO_5021763936" evidence="4">
    <location>
        <begin position="23"/>
        <end position="288"/>
    </location>
</feature>
<proteinExistence type="inferred from homology"/>
<keyword evidence="7" id="KW-1185">Reference proteome</keyword>
<dbReference type="RefSeq" id="WP_142897078.1">
    <property type="nucleotide sequence ID" value="NZ_ML660055.1"/>
</dbReference>
<keyword evidence="3 4" id="KW-0732">Signal</keyword>
<evidence type="ECO:0000313" key="6">
    <source>
        <dbReference type="EMBL" id="TQV79898.1"/>
    </source>
</evidence>
<evidence type="ECO:0000256" key="1">
    <source>
        <dbReference type="ARBA" id="ARBA00010333"/>
    </source>
</evidence>
<evidence type="ECO:0000256" key="4">
    <source>
        <dbReference type="SAM" id="SignalP"/>
    </source>
</evidence>
<dbReference type="OrthoDB" id="6192933at2"/>
<evidence type="ECO:0000313" key="7">
    <source>
        <dbReference type="Proteomes" id="UP000315252"/>
    </source>
</evidence>
<dbReference type="Pfam" id="PF00497">
    <property type="entry name" value="SBP_bac_3"/>
    <property type="match status" value="1"/>
</dbReference>
<feature type="domain" description="Solute-binding protein family 3/N-terminal" evidence="5">
    <location>
        <begin position="40"/>
        <end position="267"/>
    </location>
</feature>
<dbReference type="SUPFAM" id="SSF53850">
    <property type="entry name" value="Periplasmic binding protein-like II"/>
    <property type="match status" value="1"/>
</dbReference>
<dbReference type="PANTHER" id="PTHR30085:SF6">
    <property type="entry name" value="ABC TRANSPORTER GLUTAMINE-BINDING PROTEIN GLNH"/>
    <property type="match status" value="1"/>
</dbReference>
<gene>
    <name evidence="6" type="ORF">FKG95_14540</name>
</gene>
<dbReference type="GO" id="GO:0030288">
    <property type="term" value="C:outer membrane-bounded periplasmic space"/>
    <property type="evidence" value="ECO:0007669"/>
    <property type="project" value="TreeGrafter"/>
</dbReference>
<sequence length="288" mass="30687">MKRGFGSAALAALAIAATAAFGGSSGEAAAGALERLQNGKIKIGYREDAAPYSYKNTIGEAAGYTVDLCRAVVAQLKAELELPEISIAYVPVTSSNRFKAVQNGQVDLLCGAATATLARRDVVDFSIPVFIDGAAVLTKVDGPKNFSSLKGHKIGVLEATTTESLLRDIVNKTDLQSEIVTVANHQDGREKLEGGEISAYFSDRALLVYLAAQSSQAKSLHVGTRYFSHEPYALAMKRGDSNFRLAVDRALSRIYRSDSISAIFDNAFNGAKPSDILKAMYLVSALPE</sequence>
<dbReference type="GO" id="GO:0006865">
    <property type="term" value="P:amino acid transport"/>
    <property type="evidence" value="ECO:0007669"/>
    <property type="project" value="TreeGrafter"/>
</dbReference>
<evidence type="ECO:0000259" key="5">
    <source>
        <dbReference type="SMART" id="SM00062"/>
    </source>
</evidence>
<keyword evidence="2" id="KW-0813">Transport</keyword>
<dbReference type="AlphaFoldDB" id="A0A545TRP8"/>
<dbReference type="InterPro" id="IPR001638">
    <property type="entry name" value="Solute-binding_3/MltF_N"/>
</dbReference>
<dbReference type="InterPro" id="IPR051455">
    <property type="entry name" value="Bact_solute-bind_prot3"/>
</dbReference>
<dbReference type="Gene3D" id="3.40.190.10">
    <property type="entry name" value="Periplasmic binding protein-like II"/>
    <property type="match status" value="2"/>
</dbReference>
<name>A0A545TRP8_9PROT</name>
<dbReference type="Proteomes" id="UP000315252">
    <property type="component" value="Unassembled WGS sequence"/>
</dbReference>
<dbReference type="PANTHER" id="PTHR30085">
    <property type="entry name" value="AMINO ACID ABC TRANSPORTER PERMEASE"/>
    <property type="match status" value="1"/>
</dbReference>
<comment type="caution">
    <text evidence="6">The sequence shown here is derived from an EMBL/GenBank/DDBJ whole genome shotgun (WGS) entry which is preliminary data.</text>
</comment>
<dbReference type="CDD" id="cd13688">
    <property type="entry name" value="PBP2_GltI_DEBP"/>
    <property type="match status" value="1"/>
</dbReference>
<evidence type="ECO:0000256" key="3">
    <source>
        <dbReference type="ARBA" id="ARBA00022729"/>
    </source>
</evidence>
<accession>A0A545TRP8</accession>
<dbReference type="GO" id="GO:0005576">
    <property type="term" value="C:extracellular region"/>
    <property type="evidence" value="ECO:0007669"/>
    <property type="project" value="TreeGrafter"/>
</dbReference>
<dbReference type="SMART" id="SM00062">
    <property type="entry name" value="PBPb"/>
    <property type="match status" value="1"/>
</dbReference>
<evidence type="ECO:0000256" key="2">
    <source>
        <dbReference type="ARBA" id="ARBA00022448"/>
    </source>
</evidence>
<comment type="similarity">
    <text evidence="1">Belongs to the bacterial solute-binding protein 3 family.</text>
</comment>
<protein>
    <submittedName>
        <fullName evidence="6">Amino acid ABC transporter substrate-binding protein</fullName>
    </submittedName>
</protein>